<reference evidence="2 3" key="1">
    <citation type="journal article" date="2021" name="Elife">
        <title>Chloroplast acquisition without the gene transfer in kleptoplastic sea slugs, Plakobranchus ocellatus.</title>
        <authorList>
            <person name="Maeda T."/>
            <person name="Takahashi S."/>
            <person name="Yoshida T."/>
            <person name="Shimamura S."/>
            <person name="Takaki Y."/>
            <person name="Nagai Y."/>
            <person name="Toyoda A."/>
            <person name="Suzuki Y."/>
            <person name="Arimoto A."/>
            <person name="Ishii H."/>
            <person name="Satoh N."/>
            <person name="Nishiyama T."/>
            <person name="Hasebe M."/>
            <person name="Maruyama T."/>
            <person name="Minagawa J."/>
            <person name="Obokata J."/>
            <person name="Shigenobu S."/>
        </authorList>
    </citation>
    <scope>NUCLEOTIDE SEQUENCE [LARGE SCALE GENOMIC DNA]</scope>
</reference>
<dbReference type="EMBL" id="BLXT01003725">
    <property type="protein sequence ID" value="GFO03394.1"/>
    <property type="molecule type" value="Genomic_DNA"/>
</dbReference>
<protein>
    <submittedName>
        <fullName evidence="2">Uncharacterized protein</fullName>
    </submittedName>
</protein>
<feature type="region of interest" description="Disordered" evidence="1">
    <location>
        <begin position="1"/>
        <end position="28"/>
    </location>
</feature>
<dbReference type="Proteomes" id="UP000735302">
    <property type="component" value="Unassembled WGS sequence"/>
</dbReference>
<evidence type="ECO:0000256" key="1">
    <source>
        <dbReference type="SAM" id="MobiDB-lite"/>
    </source>
</evidence>
<dbReference type="AlphaFoldDB" id="A0AAV4A6S8"/>
<gene>
    <name evidence="2" type="ORF">PoB_002989900</name>
</gene>
<proteinExistence type="predicted"/>
<comment type="caution">
    <text evidence="2">The sequence shown here is derived from an EMBL/GenBank/DDBJ whole genome shotgun (WGS) entry which is preliminary data.</text>
</comment>
<organism evidence="2 3">
    <name type="scientific">Plakobranchus ocellatus</name>
    <dbReference type="NCBI Taxonomy" id="259542"/>
    <lineage>
        <taxon>Eukaryota</taxon>
        <taxon>Metazoa</taxon>
        <taxon>Spiralia</taxon>
        <taxon>Lophotrochozoa</taxon>
        <taxon>Mollusca</taxon>
        <taxon>Gastropoda</taxon>
        <taxon>Heterobranchia</taxon>
        <taxon>Euthyneura</taxon>
        <taxon>Panpulmonata</taxon>
        <taxon>Sacoglossa</taxon>
        <taxon>Placobranchoidea</taxon>
        <taxon>Plakobranchidae</taxon>
        <taxon>Plakobranchus</taxon>
    </lineage>
</organism>
<keyword evidence="3" id="KW-1185">Reference proteome</keyword>
<sequence>MYIASPPQGDLRLSGPPSGKGAGGGVRARDRMIPADIRADSLRHTLDEISRLQIKFAQGYRAKALQMHNGKGRLGNL</sequence>
<evidence type="ECO:0000313" key="2">
    <source>
        <dbReference type="EMBL" id="GFO03394.1"/>
    </source>
</evidence>
<accession>A0AAV4A6S8</accession>
<name>A0AAV4A6S8_9GAST</name>
<evidence type="ECO:0000313" key="3">
    <source>
        <dbReference type="Proteomes" id="UP000735302"/>
    </source>
</evidence>